<dbReference type="GO" id="GO:0000324">
    <property type="term" value="C:fungal-type vacuole"/>
    <property type="evidence" value="ECO:0007669"/>
    <property type="project" value="TreeGrafter"/>
</dbReference>
<dbReference type="EMBL" id="BPWL01000002">
    <property type="protein sequence ID" value="GJJ07099.1"/>
    <property type="molecule type" value="Genomic_DNA"/>
</dbReference>
<gene>
    <name evidence="6" type="ORF">Clacol_001299</name>
</gene>
<accession>A0AAV5A1C5</accession>
<proteinExistence type="predicted"/>
<feature type="transmembrane region" description="Helical" evidence="5">
    <location>
        <begin position="104"/>
        <end position="123"/>
    </location>
</feature>
<evidence type="ECO:0000256" key="4">
    <source>
        <dbReference type="ARBA" id="ARBA00023136"/>
    </source>
</evidence>
<evidence type="ECO:0000313" key="6">
    <source>
        <dbReference type="EMBL" id="GJJ07099.1"/>
    </source>
</evidence>
<dbReference type="PANTHER" id="PTHR31465:SF9">
    <property type="entry name" value="SPHINGOID LONG-CHAIN BASE TRANSPORTER RSB1"/>
    <property type="match status" value="1"/>
</dbReference>
<evidence type="ECO:0000256" key="1">
    <source>
        <dbReference type="ARBA" id="ARBA00004141"/>
    </source>
</evidence>
<feature type="transmembrane region" description="Helical" evidence="5">
    <location>
        <begin position="53"/>
        <end position="72"/>
    </location>
</feature>
<evidence type="ECO:0000256" key="3">
    <source>
        <dbReference type="ARBA" id="ARBA00022989"/>
    </source>
</evidence>
<comment type="caution">
    <text evidence="6">The sequence shown here is derived from an EMBL/GenBank/DDBJ whole genome shotgun (WGS) entry which is preliminary data.</text>
</comment>
<sequence>MTNGTQSDTTTITPTSLYGYIPTRWICITFLALFGVTTVIHLFQALFIKPRKYWIIPTLALCGIGEIIGWSGRLWNSINSVNRNAYLIQDVVKSLIAELADLKIFITIDVVSLVVQAAGGGIASGNSLSAAKLGGDIVLVGIIFQLSQFLSLRLPYLIFTVLWTVALLFFTALAIEVIYRFRSKKPMKRYAPVLVSGGSSLESIPPFMAEKLEFSMPKQRVNLMVIGLSIATFLVIIRTPCKGLEMDSVSKYFIRISDVLFKRLERPLQAR</sequence>
<protein>
    <submittedName>
        <fullName evidence="6">Uncharacterized protein</fullName>
    </submittedName>
</protein>
<evidence type="ECO:0000256" key="2">
    <source>
        <dbReference type="ARBA" id="ARBA00022692"/>
    </source>
</evidence>
<keyword evidence="7" id="KW-1185">Reference proteome</keyword>
<name>A0AAV5A1C5_9AGAM</name>
<feature type="transmembrane region" description="Helical" evidence="5">
    <location>
        <begin position="221"/>
        <end position="239"/>
    </location>
</feature>
<evidence type="ECO:0000313" key="7">
    <source>
        <dbReference type="Proteomes" id="UP001050691"/>
    </source>
</evidence>
<dbReference type="Proteomes" id="UP001050691">
    <property type="component" value="Unassembled WGS sequence"/>
</dbReference>
<dbReference type="Pfam" id="PF04479">
    <property type="entry name" value="RTA1"/>
    <property type="match status" value="1"/>
</dbReference>
<dbReference type="AlphaFoldDB" id="A0AAV5A1C5"/>
<keyword evidence="3 5" id="KW-1133">Transmembrane helix</keyword>
<dbReference type="InterPro" id="IPR007568">
    <property type="entry name" value="RTA1"/>
</dbReference>
<dbReference type="PANTHER" id="PTHR31465">
    <property type="entry name" value="PROTEIN RTA1-RELATED"/>
    <property type="match status" value="1"/>
</dbReference>
<keyword evidence="2 5" id="KW-0812">Transmembrane</keyword>
<reference evidence="6" key="1">
    <citation type="submission" date="2021-10" db="EMBL/GenBank/DDBJ databases">
        <title>De novo Genome Assembly of Clathrus columnatus (Basidiomycota, Fungi) Using Illumina and Nanopore Sequence Data.</title>
        <authorList>
            <person name="Ogiso-Tanaka E."/>
            <person name="Itagaki H."/>
            <person name="Hosoya T."/>
            <person name="Hosaka K."/>
        </authorList>
    </citation>
    <scope>NUCLEOTIDE SEQUENCE</scope>
    <source>
        <strain evidence="6">MO-923</strain>
    </source>
</reference>
<dbReference type="GO" id="GO:0005886">
    <property type="term" value="C:plasma membrane"/>
    <property type="evidence" value="ECO:0007669"/>
    <property type="project" value="TreeGrafter"/>
</dbReference>
<feature type="transmembrane region" description="Helical" evidence="5">
    <location>
        <begin position="156"/>
        <end position="179"/>
    </location>
</feature>
<evidence type="ECO:0000256" key="5">
    <source>
        <dbReference type="SAM" id="Phobius"/>
    </source>
</evidence>
<feature type="transmembrane region" description="Helical" evidence="5">
    <location>
        <begin position="23"/>
        <end position="46"/>
    </location>
</feature>
<keyword evidence="4 5" id="KW-0472">Membrane</keyword>
<organism evidence="6 7">
    <name type="scientific">Clathrus columnatus</name>
    <dbReference type="NCBI Taxonomy" id="1419009"/>
    <lineage>
        <taxon>Eukaryota</taxon>
        <taxon>Fungi</taxon>
        <taxon>Dikarya</taxon>
        <taxon>Basidiomycota</taxon>
        <taxon>Agaricomycotina</taxon>
        <taxon>Agaricomycetes</taxon>
        <taxon>Phallomycetidae</taxon>
        <taxon>Phallales</taxon>
        <taxon>Clathraceae</taxon>
        <taxon>Clathrus</taxon>
    </lineage>
</organism>
<comment type="subcellular location">
    <subcellularLocation>
        <location evidence="1">Membrane</location>
        <topology evidence="1">Multi-pass membrane protein</topology>
    </subcellularLocation>
</comment>